<keyword evidence="2" id="KW-1185">Reference proteome</keyword>
<evidence type="ECO:0000313" key="1">
    <source>
        <dbReference type="EMBL" id="GFO61663.1"/>
    </source>
</evidence>
<comment type="caution">
    <text evidence="1">The sequence shown here is derived from an EMBL/GenBank/DDBJ whole genome shotgun (WGS) entry which is preliminary data.</text>
</comment>
<organism evidence="1 2">
    <name type="scientific">Geomonas silvestris</name>
    <dbReference type="NCBI Taxonomy" id="2740184"/>
    <lineage>
        <taxon>Bacteria</taxon>
        <taxon>Pseudomonadati</taxon>
        <taxon>Thermodesulfobacteriota</taxon>
        <taxon>Desulfuromonadia</taxon>
        <taxon>Geobacterales</taxon>
        <taxon>Geobacteraceae</taxon>
        <taxon>Geomonas</taxon>
    </lineage>
</organism>
<gene>
    <name evidence="1" type="ORF">GMST_39880</name>
</gene>
<evidence type="ECO:0000313" key="2">
    <source>
        <dbReference type="Proteomes" id="UP000556026"/>
    </source>
</evidence>
<protein>
    <submittedName>
        <fullName evidence="1">Uncharacterized protein</fullName>
    </submittedName>
</protein>
<dbReference type="AlphaFoldDB" id="A0A6V8MPM8"/>
<dbReference type="EMBL" id="BLXX01000017">
    <property type="protein sequence ID" value="GFO61663.1"/>
    <property type="molecule type" value="Genomic_DNA"/>
</dbReference>
<sequence>MGDVTPAAEAGQGTYPWVLGYRDYRDYWDFGKLNAIIAGCSGSVLARWRDGFIKRAEFH</sequence>
<accession>A0A6V8MPM8</accession>
<dbReference type="Proteomes" id="UP000556026">
    <property type="component" value="Unassembled WGS sequence"/>
</dbReference>
<proteinExistence type="predicted"/>
<name>A0A6V8MPM8_9BACT</name>
<reference evidence="2" key="1">
    <citation type="submission" date="2020-06" db="EMBL/GenBank/DDBJ databases">
        <title>Draft genomic sequence of Geomonas sp. Red330.</title>
        <authorList>
            <person name="Itoh H."/>
            <person name="Zhenxing X."/>
            <person name="Ushijima N."/>
            <person name="Masuda Y."/>
            <person name="Shiratori Y."/>
            <person name="Senoo K."/>
        </authorList>
    </citation>
    <scope>NUCLEOTIDE SEQUENCE [LARGE SCALE GENOMIC DNA]</scope>
    <source>
        <strain evidence="2">Red330</strain>
    </source>
</reference>